<name>A0ABP9YMJ2_9FUNG</name>
<dbReference type="EMBL" id="BAABUK010000003">
    <property type="protein sequence ID" value="GAA5808076.1"/>
    <property type="molecule type" value="Genomic_DNA"/>
</dbReference>
<proteinExistence type="predicted"/>
<evidence type="ECO:0000313" key="1">
    <source>
        <dbReference type="EMBL" id="GAA5808076.1"/>
    </source>
</evidence>
<organism evidence="1 2">
    <name type="scientific">Mucor flavus</name>
    <dbReference type="NCBI Taxonomy" id="439312"/>
    <lineage>
        <taxon>Eukaryota</taxon>
        <taxon>Fungi</taxon>
        <taxon>Fungi incertae sedis</taxon>
        <taxon>Mucoromycota</taxon>
        <taxon>Mucoromycotina</taxon>
        <taxon>Mucoromycetes</taxon>
        <taxon>Mucorales</taxon>
        <taxon>Mucorineae</taxon>
        <taxon>Mucoraceae</taxon>
        <taxon>Mucor</taxon>
    </lineage>
</organism>
<accession>A0ABP9YMJ2</accession>
<protein>
    <submittedName>
        <fullName evidence="1">Uncharacterized protein</fullName>
    </submittedName>
</protein>
<reference evidence="1 2" key="1">
    <citation type="submission" date="2024-04" db="EMBL/GenBank/DDBJ databases">
        <title>genome sequences of Mucor flavus KT1a and Helicostylum pulchrum KT1b strains isolated from the surface of a dry-aged beef.</title>
        <authorList>
            <person name="Toyotome T."/>
            <person name="Hosono M."/>
            <person name="Torimaru M."/>
            <person name="Fukuda K."/>
            <person name="Mikami N."/>
        </authorList>
    </citation>
    <scope>NUCLEOTIDE SEQUENCE [LARGE SCALE GENOMIC DNA]</scope>
    <source>
        <strain evidence="1 2">KT1a</strain>
    </source>
</reference>
<evidence type="ECO:0000313" key="2">
    <source>
        <dbReference type="Proteomes" id="UP001473302"/>
    </source>
</evidence>
<dbReference type="Proteomes" id="UP001473302">
    <property type="component" value="Unassembled WGS sequence"/>
</dbReference>
<sequence>MHPILPVNQEKRRLVKHNAPECSSDFEQVPAPTPLSIERLKACVETDPSEASQNKASTAITPVNVGASNQVDEVVKALEDILKNKRPSTELANRMPLAIWKEYCESLNASRFGEDALHPYTVVPPAKVVAFFNERVFKKSYSKHVQIGADVRTQVSLRDEENAGPSTRLIDCKHPMTGDAPINKSGRVKKLQVPIGINLAISKNMQRGQKRNQTV</sequence>
<comment type="caution">
    <text evidence="1">The sequence shown here is derived from an EMBL/GenBank/DDBJ whole genome shotgun (WGS) entry which is preliminary data.</text>
</comment>
<keyword evidence="2" id="KW-1185">Reference proteome</keyword>
<gene>
    <name evidence="1" type="ORF">MFLAVUS_001458</name>
</gene>